<evidence type="ECO:0000313" key="2">
    <source>
        <dbReference type="Proteomes" id="UP000683925"/>
    </source>
</evidence>
<dbReference type="AlphaFoldDB" id="A0A8S1YKZ9"/>
<sequence length="52" mass="6454">MEERVLKQVVLFVRTTIYIQFHNQKRIYQKPKLSNCLREYINQDDQEVCTFF</sequence>
<organism evidence="1 2">
    <name type="scientific">Paramecium octaurelia</name>
    <dbReference type="NCBI Taxonomy" id="43137"/>
    <lineage>
        <taxon>Eukaryota</taxon>
        <taxon>Sar</taxon>
        <taxon>Alveolata</taxon>
        <taxon>Ciliophora</taxon>
        <taxon>Intramacronucleata</taxon>
        <taxon>Oligohymenophorea</taxon>
        <taxon>Peniculida</taxon>
        <taxon>Parameciidae</taxon>
        <taxon>Paramecium</taxon>
    </lineage>
</organism>
<gene>
    <name evidence="1" type="ORF">POCTA_138.1.T1820004</name>
</gene>
<protein>
    <submittedName>
        <fullName evidence="1">Uncharacterized protein</fullName>
    </submittedName>
</protein>
<keyword evidence="2" id="KW-1185">Reference proteome</keyword>
<accession>A0A8S1YKZ9</accession>
<proteinExistence type="predicted"/>
<reference evidence="1" key="1">
    <citation type="submission" date="2021-01" db="EMBL/GenBank/DDBJ databases">
        <authorList>
            <consortium name="Genoscope - CEA"/>
            <person name="William W."/>
        </authorList>
    </citation>
    <scope>NUCLEOTIDE SEQUENCE</scope>
</reference>
<dbReference type="EMBL" id="CAJJDP010000186">
    <property type="protein sequence ID" value="CAD8214559.1"/>
    <property type="molecule type" value="Genomic_DNA"/>
</dbReference>
<evidence type="ECO:0000313" key="1">
    <source>
        <dbReference type="EMBL" id="CAD8214559.1"/>
    </source>
</evidence>
<dbReference type="Proteomes" id="UP000683925">
    <property type="component" value="Unassembled WGS sequence"/>
</dbReference>
<name>A0A8S1YKZ9_PAROT</name>
<comment type="caution">
    <text evidence="1">The sequence shown here is derived from an EMBL/GenBank/DDBJ whole genome shotgun (WGS) entry which is preliminary data.</text>
</comment>